<dbReference type="OrthoDB" id="9514740at2759"/>
<evidence type="ECO:0000256" key="1">
    <source>
        <dbReference type="SAM" id="MobiDB-lite"/>
    </source>
</evidence>
<dbReference type="PANTHER" id="PTHR31681:SF3">
    <property type="entry name" value="OS04G0690100 PROTEIN"/>
    <property type="match status" value="1"/>
</dbReference>
<dbReference type="InterPro" id="IPR012317">
    <property type="entry name" value="Poly(ADP-ribose)pol_cat_dom"/>
</dbReference>
<dbReference type="SUPFAM" id="SSF56399">
    <property type="entry name" value="ADP-ribosylation"/>
    <property type="match status" value="1"/>
</dbReference>
<evidence type="ECO:0000259" key="2">
    <source>
        <dbReference type="Pfam" id="PF00644"/>
    </source>
</evidence>
<evidence type="ECO:0000313" key="4">
    <source>
        <dbReference type="Proteomes" id="UP000521943"/>
    </source>
</evidence>
<organism evidence="3 4">
    <name type="scientific">Ephemerocybe angulata</name>
    <dbReference type="NCBI Taxonomy" id="980116"/>
    <lineage>
        <taxon>Eukaryota</taxon>
        <taxon>Fungi</taxon>
        <taxon>Dikarya</taxon>
        <taxon>Basidiomycota</taxon>
        <taxon>Agaricomycotina</taxon>
        <taxon>Agaricomycetes</taxon>
        <taxon>Agaricomycetidae</taxon>
        <taxon>Agaricales</taxon>
        <taxon>Agaricineae</taxon>
        <taxon>Psathyrellaceae</taxon>
        <taxon>Ephemerocybe</taxon>
    </lineage>
</organism>
<feature type="compositionally biased region" description="Polar residues" evidence="1">
    <location>
        <begin position="127"/>
        <end position="139"/>
    </location>
</feature>
<keyword evidence="4" id="KW-1185">Reference proteome</keyword>
<gene>
    <name evidence="3" type="ORF">DFP72DRAFT_945727</name>
</gene>
<protein>
    <recommendedName>
        <fullName evidence="2">PARP catalytic domain-containing protein</fullName>
    </recommendedName>
</protein>
<dbReference type="AlphaFoldDB" id="A0A8H6LSR0"/>
<accession>A0A8H6LSR0</accession>
<dbReference type="Pfam" id="PF00644">
    <property type="entry name" value="PARP"/>
    <property type="match status" value="1"/>
</dbReference>
<dbReference type="PANTHER" id="PTHR31681">
    <property type="entry name" value="C2H2-LIKE ZINC FINGER PROTEIN"/>
    <property type="match status" value="1"/>
</dbReference>
<dbReference type="Gene3D" id="3.90.228.10">
    <property type="match status" value="1"/>
</dbReference>
<feature type="compositionally biased region" description="Polar residues" evidence="1">
    <location>
        <begin position="148"/>
        <end position="161"/>
    </location>
</feature>
<dbReference type="Proteomes" id="UP000521943">
    <property type="component" value="Unassembled WGS sequence"/>
</dbReference>
<name>A0A8H6LSR0_9AGAR</name>
<feature type="compositionally biased region" description="Acidic residues" evidence="1">
    <location>
        <begin position="34"/>
        <end position="48"/>
    </location>
</feature>
<reference evidence="3 4" key="1">
    <citation type="submission" date="2020-07" db="EMBL/GenBank/DDBJ databases">
        <title>Comparative genomics of pyrophilous fungi reveals a link between fire events and developmental genes.</title>
        <authorList>
            <consortium name="DOE Joint Genome Institute"/>
            <person name="Steindorff A.S."/>
            <person name="Carver A."/>
            <person name="Calhoun S."/>
            <person name="Stillman K."/>
            <person name="Liu H."/>
            <person name="Lipzen A."/>
            <person name="Pangilinan J."/>
            <person name="Labutti K."/>
            <person name="Bruns T.D."/>
            <person name="Grigoriev I.V."/>
        </authorList>
    </citation>
    <scope>NUCLEOTIDE SEQUENCE [LARGE SCALE GENOMIC DNA]</scope>
    <source>
        <strain evidence="3 4">CBS 144469</strain>
    </source>
</reference>
<dbReference type="EMBL" id="JACGCI010000267">
    <property type="protein sequence ID" value="KAF6741305.1"/>
    <property type="molecule type" value="Genomic_DNA"/>
</dbReference>
<feature type="region of interest" description="Disordered" evidence="1">
    <location>
        <begin position="127"/>
        <end position="169"/>
    </location>
</feature>
<evidence type="ECO:0000313" key="3">
    <source>
        <dbReference type="EMBL" id="KAF6741305.1"/>
    </source>
</evidence>
<feature type="domain" description="PARP catalytic" evidence="2">
    <location>
        <begin position="286"/>
        <end position="455"/>
    </location>
</feature>
<sequence length="461" mass="50689">MAAEAYPFPSDLDSHNDSGSEVYDGWSDVASDAGDVDDSWSDVDSDAGDDTLVGTMSSLNLRAKSIATPPRTPPLRQPRFVPPKILPANTVTQMCIVCKKRPRNVQPNGKSYPTCGLTCASKLPSQQTAGNYRSTSNTPERPARTGLPSRSSIEHPSSQRMSLDGPGSPIFSPRRVPLLVQRDKLSCVVCKVKSACVGYVTCGLSCVEKLCKDGGDPRMCDYCHRRPRLSGQKQCSGPCITKASVSCLLCKCRPRNGSYHLCGKTCNRIAMKSSPLIVEAPKGHKTFDMVEEKFQNGWKASSTPMPVIKRVFKIIESEELLRPYNDYRKRVKNEQFRYHGTGRQCQLGVTTTKLCRSKTCPICNILRTSFKISIAKTSGAFGAGVYTSSASNKAYSFCLQNGAMLLTKVVLGKIKHVKDWKEETSCPNGFDSVVFDRQKGSLNETVVYDDDAIRPVFLITF</sequence>
<dbReference type="GO" id="GO:0003950">
    <property type="term" value="F:NAD+ poly-ADP-ribosyltransferase activity"/>
    <property type="evidence" value="ECO:0007669"/>
    <property type="project" value="InterPro"/>
</dbReference>
<proteinExistence type="predicted"/>
<comment type="caution">
    <text evidence="3">The sequence shown here is derived from an EMBL/GenBank/DDBJ whole genome shotgun (WGS) entry which is preliminary data.</text>
</comment>
<feature type="region of interest" description="Disordered" evidence="1">
    <location>
        <begin position="1"/>
        <end position="48"/>
    </location>
</feature>